<keyword evidence="1" id="KW-0805">Transcription regulation</keyword>
<dbReference type="Pfam" id="PF04545">
    <property type="entry name" value="Sigma70_r4"/>
    <property type="match status" value="1"/>
</dbReference>
<dbReference type="STRING" id="1183438.GKIL_1867"/>
<dbReference type="RefSeq" id="WP_023173238.1">
    <property type="nucleotide sequence ID" value="NC_022600.1"/>
</dbReference>
<evidence type="ECO:0000256" key="1">
    <source>
        <dbReference type="ARBA" id="ARBA00023015"/>
    </source>
</evidence>
<dbReference type="Gene3D" id="1.10.10.60">
    <property type="entry name" value="Homeodomain-like"/>
    <property type="match status" value="1"/>
</dbReference>
<keyword evidence="2" id="KW-0731">Sigma factor</keyword>
<dbReference type="InterPro" id="IPR013325">
    <property type="entry name" value="RNA_pol_sigma_r2"/>
</dbReference>
<sequence length="410" mass="46180">MYIPKPPLRQETSERFSSFLNLERLQPGIGERGDWWLKDARLIRSMREQMRRSESLEAAAWVHYWLDIWQQKQLSLARAHLAAYLQESCFRAAEAMAKKLALVHGSLQFSVEDCFQIAIANLDKVLVRFNPEVSANLEAYAHQIFRSKIRDEVHKSREVRLISEWLLLRTIGKGTLIEALQAAGLSREAIESHLLAWRCYVALYVPESAPENRQFNRPPDPTWQAIARLYSQESGDALSAAAAEQWLLTCARSARQHLNPRIESLNAPQPETQSEPITFIRGAADESPLDRAIAEEAQAERATQLLAIRKVLSTALIVLESESQKLLELYYGEQLTQAQIAARLAIRQSTVSRRLAQLRAGLLGELAGLLAKAEHIVPSRSLLMAAGAQLDEWLTERFASTDSPIGESVL</sequence>
<dbReference type="GO" id="GO:0016987">
    <property type="term" value="F:sigma factor activity"/>
    <property type="evidence" value="ECO:0007669"/>
    <property type="project" value="UniProtKB-KW"/>
</dbReference>
<organism evidence="6 7">
    <name type="scientific">Gloeobacter kilaueensis (strain ATCC BAA-2537 / CCAP 1431/1 / ULC 316 / JS1)</name>
    <dbReference type="NCBI Taxonomy" id="1183438"/>
    <lineage>
        <taxon>Bacteria</taxon>
        <taxon>Bacillati</taxon>
        <taxon>Cyanobacteriota</taxon>
        <taxon>Cyanophyceae</taxon>
        <taxon>Gloeobacterales</taxon>
        <taxon>Gloeobacteraceae</taxon>
        <taxon>Gloeobacter</taxon>
    </lineage>
</organism>
<dbReference type="SUPFAM" id="SSF88946">
    <property type="entry name" value="Sigma2 domain of RNA polymerase sigma factors"/>
    <property type="match status" value="1"/>
</dbReference>
<feature type="domain" description="RNA polymerase sigma-70 region 4" evidence="5">
    <location>
        <begin position="316"/>
        <end position="356"/>
    </location>
</feature>
<gene>
    <name evidence="6" type="ORF">GKIL_1867</name>
</gene>
<dbReference type="AlphaFoldDB" id="U5QGU3"/>
<evidence type="ECO:0000259" key="5">
    <source>
        <dbReference type="Pfam" id="PF04545"/>
    </source>
</evidence>
<protein>
    <submittedName>
        <fullName evidence="6">DNA-directed RNA polymerase specialized sigma subunit</fullName>
    </submittedName>
</protein>
<dbReference type="GO" id="GO:0000428">
    <property type="term" value="C:DNA-directed RNA polymerase complex"/>
    <property type="evidence" value="ECO:0007669"/>
    <property type="project" value="UniProtKB-KW"/>
</dbReference>
<evidence type="ECO:0000256" key="3">
    <source>
        <dbReference type="ARBA" id="ARBA00023125"/>
    </source>
</evidence>
<reference evidence="6 7" key="1">
    <citation type="journal article" date="2013" name="PLoS ONE">
        <title>Cultivation and Complete Genome Sequencing of Gloeobacter kilaueensis sp. nov., from a Lava Cave in Kilauea Caldera, Hawai'i.</title>
        <authorList>
            <person name="Saw J.H."/>
            <person name="Schatz M."/>
            <person name="Brown M.V."/>
            <person name="Kunkel D.D."/>
            <person name="Foster J.S."/>
            <person name="Shick H."/>
            <person name="Christensen S."/>
            <person name="Hou S."/>
            <person name="Wan X."/>
            <person name="Donachie S.P."/>
        </authorList>
    </citation>
    <scope>NUCLEOTIDE SEQUENCE [LARGE SCALE GENOMIC DNA]</scope>
    <source>
        <strain evidence="7">JS</strain>
    </source>
</reference>
<dbReference type="OrthoDB" id="527295at2"/>
<keyword evidence="3" id="KW-0238">DNA-binding</keyword>
<keyword evidence="4" id="KW-0804">Transcription</keyword>
<dbReference type="GO" id="GO:0006352">
    <property type="term" value="P:DNA-templated transcription initiation"/>
    <property type="evidence" value="ECO:0007669"/>
    <property type="project" value="InterPro"/>
</dbReference>
<keyword evidence="7" id="KW-1185">Reference proteome</keyword>
<dbReference type="Proteomes" id="UP000017396">
    <property type="component" value="Chromosome"/>
</dbReference>
<dbReference type="PANTHER" id="PTHR30385">
    <property type="entry name" value="SIGMA FACTOR F FLAGELLAR"/>
    <property type="match status" value="1"/>
</dbReference>
<dbReference type="InterPro" id="IPR007630">
    <property type="entry name" value="RNA_pol_sigma70_r4"/>
</dbReference>
<evidence type="ECO:0000313" key="6">
    <source>
        <dbReference type="EMBL" id="AGY58113.1"/>
    </source>
</evidence>
<dbReference type="InterPro" id="IPR013324">
    <property type="entry name" value="RNA_pol_sigma_r3/r4-like"/>
</dbReference>
<proteinExistence type="predicted"/>
<dbReference type="SUPFAM" id="SSF88659">
    <property type="entry name" value="Sigma3 and sigma4 domains of RNA polymerase sigma factors"/>
    <property type="match status" value="1"/>
</dbReference>
<dbReference type="InterPro" id="IPR014284">
    <property type="entry name" value="RNA_pol_sigma-70_dom"/>
</dbReference>
<keyword evidence="6" id="KW-0240">DNA-directed RNA polymerase</keyword>
<accession>U5QGU3</accession>
<name>U5QGU3_GLOK1</name>
<dbReference type="NCBIfam" id="TIGR02937">
    <property type="entry name" value="sigma70-ECF"/>
    <property type="match status" value="1"/>
</dbReference>
<dbReference type="eggNOG" id="COG1191">
    <property type="taxonomic scope" value="Bacteria"/>
</dbReference>
<evidence type="ECO:0000256" key="2">
    <source>
        <dbReference type="ARBA" id="ARBA00023082"/>
    </source>
</evidence>
<dbReference type="GO" id="GO:0003677">
    <property type="term" value="F:DNA binding"/>
    <property type="evidence" value="ECO:0007669"/>
    <property type="project" value="UniProtKB-KW"/>
</dbReference>
<dbReference type="KEGG" id="glj:GKIL_1867"/>
<dbReference type="EMBL" id="CP003587">
    <property type="protein sequence ID" value="AGY58113.1"/>
    <property type="molecule type" value="Genomic_DNA"/>
</dbReference>
<dbReference type="PANTHER" id="PTHR30385:SF7">
    <property type="entry name" value="RNA POLYMERASE SIGMA FACTOR FLIA"/>
    <property type="match status" value="1"/>
</dbReference>
<dbReference type="HOGENOM" id="CLU_042265_0_0_3"/>
<evidence type="ECO:0000256" key="4">
    <source>
        <dbReference type="ARBA" id="ARBA00023163"/>
    </source>
</evidence>
<evidence type="ECO:0000313" key="7">
    <source>
        <dbReference type="Proteomes" id="UP000017396"/>
    </source>
</evidence>